<evidence type="ECO:0000313" key="14">
    <source>
        <dbReference type="Proteomes" id="UP000046393"/>
    </source>
</evidence>
<proteinExistence type="inferred from homology"/>
<evidence type="ECO:0000256" key="9">
    <source>
        <dbReference type="ARBA" id="ARBA00023136"/>
    </source>
</evidence>
<evidence type="ECO:0000256" key="5">
    <source>
        <dbReference type="ARBA" id="ARBA00022692"/>
    </source>
</evidence>
<evidence type="ECO:0000256" key="6">
    <source>
        <dbReference type="ARBA" id="ARBA00022989"/>
    </source>
</evidence>
<evidence type="ECO:0000256" key="7">
    <source>
        <dbReference type="ARBA" id="ARBA00023053"/>
    </source>
</evidence>
<organism evidence="14 15">
    <name type="scientific">Syphacia muris</name>
    <dbReference type="NCBI Taxonomy" id="451379"/>
    <lineage>
        <taxon>Eukaryota</taxon>
        <taxon>Metazoa</taxon>
        <taxon>Ecdysozoa</taxon>
        <taxon>Nematoda</taxon>
        <taxon>Chromadorea</taxon>
        <taxon>Rhabditida</taxon>
        <taxon>Spirurina</taxon>
        <taxon>Oxyuridomorpha</taxon>
        <taxon>Oxyuroidea</taxon>
        <taxon>Oxyuridae</taxon>
        <taxon>Syphacia</taxon>
    </lineage>
</organism>
<evidence type="ECO:0000256" key="2">
    <source>
        <dbReference type="ARBA" id="ARBA00007193"/>
    </source>
</evidence>
<evidence type="ECO:0000256" key="13">
    <source>
        <dbReference type="RuleBase" id="RU000679"/>
    </source>
</evidence>
<dbReference type="Proteomes" id="UP000046393">
    <property type="component" value="Unplaced"/>
</dbReference>
<dbReference type="GO" id="GO:0015280">
    <property type="term" value="F:ligand-gated sodium channel activity"/>
    <property type="evidence" value="ECO:0007669"/>
    <property type="project" value="TreeGrafter"/>
</dbReference>
<keyword evidence="9" id="KW-0472">Membrane</keyword>
<evidence type="ECO:0000313" key="15">
    <source>
        <dbReference type="WBParaSite" id="SMUV_0000592101-mRNA-1"/>
    </source>
</evidence>
<keyword evidence="6" id="KW-1133">Transmembrane helix</keyword>
<dbReference type="GO" id="GO:0005886">
    <property type="term" value="C:plasma membrane"/>
    <property type="evidence" value="ECO:0007669"/>
    <property type="project" value="TreeGrafter"/>
</dbReference>
<dbReference type="AlphaFoldDB" id="A0A158R594"/>
<keyword evidence="11 13" id="KW-0739">Sodium transport</keyword>
<keyword evidence="14" id="KW-1185">Reference proteome</keyword>
<protein>
    <submittedName>
        <fullName evidence="15">Amiloride-sensitive sodium channel</fullName>
    </submittedName>
</protein>
<dbReference type="PANTHER" id="PTHR11690">
    <property type="entry name" value="AMILORIDE-SENSITIVE SODIUM CHANNEL-RELATED"/>
    <property type="match status" value="1"/>
</dbReference>
<keyword evidence="12 13" id="KW-0407">Ion channel</keyword>
<dbReference type="WBParaSite" id="SMUV_0000592101-mRNA-1">
    <property type="protein sequence ID" value="SMUV_0000592101-mRNA-1"/>
    <property type="gene ID" value="SMUV_0000592101"/>
</dbReference>
<evidence type="ECO:0000256" key="11">
    <source>
        <dbReference type="ARBA" id="ARBA00023201"/>
    </source>
</evidence>
<keyword evidence="3 13" id="KW-0813">Transport</keyword>
<keyword evidence="4 13" id="KW-0894">Sodium channel</keyword>
<dbReference type="Pfam" id="PF00858">
    <property type="entry name" value="ASC"/>
    <property type="match status" value="1"/>
</dbReference>
<keyword evidence="8 13" id="KW-0406">Ion transport</keyword>
<dbReference type="Gene3D" id="1.10.287.770">
    <property type="entry name" value="YojJ-like"/>
    <property type="match status" value="1"/>
</dbReference>
<keyword evidence="5 13" id="KW-0812">Transmembrane</keyword>
<evidence type="ECO:0000256" key="4">
    <source>
        <dbReference type="ARBA" id="ARBA00022461"/>
    </source>
</evidence>
<sequence>MYGAKVFLLDMNDVEQVGGFRNKGPNWKEIFIGETCKKYAFWFLIGFLAALTIKDVAELVMEYMEDPKLTDFTIVFNESMTMPNITFCMSKTQGMSHFNIENLTETADEWDQIVKEQLANMTDRESFLKTPWNFRMVMDAYETIAYLSSIERELMPHDAIRNMHLLRTHPKLEAKRQQLETFLTAIKERNVTFQEFTQKTGTEVLRRSVQRFQRFHWDEDVVIKTSPRITWISTMQMCFQPEYNEKNFLPITDQGKFFILMMSHNTENLKGQNVDCMSIDVHGRPSSLARFMQAKAQVMDGTRNDLCLGSRHEITMEVRAKYEMIENDDEGTACHEFEEGEDDEFQCHSRCRLELIRSVCKCTALSLSYLVTDEAEFKQYPLCNYTQCIIDVQRGNYTDEKCGKQCHRDCSQIRFNVNLETKGRMARQDLTLIEVHWGSFEYLNLKQERKYTIVTFAAAVGGSIGVWLGLSVLSLMQFVYLTTRNRRSLVKGHSIDDDQDGRLRKNNSFGSVKSYRA</sequence>
<evidence type="ECO:0000256" key="1">
    <source>
        <dbReference type="ARBA" id="ARBA00004141"/>
    </source>
</evidence>
<keyword evidence="10" id="KW-0325">Glycoprotein</keyword>
<accession>A0A158R594</accession>
<name>A0A158R594_9BILA</name>
<evidence type="ECO:0000256" key="10">
    <source>
        <dbReference type="ARBA" id="ARBA00023180"/>
    </source>
</evidence>
<evidence type="ECO:0000256" key="12">
    <source>
        <dbReference type="ARBA" id="ARBA00023303"/>
    </source>
</evidence>
<dbReference type="PANTHER" id="PTHR11690:SF227">
    <property type="entry name" value="AMILORIDE-SENSITIVE SODIUM CHANNEL"/>
    <property type="match status" value="1"/>
</dbReference>
<reference evidence="15" key="1">
    <citation type="submission" date="2016-04" db="UniProtKB">
        <authorList>
            <consortium name="WormBaseParasite"/>
        </authorList>
    </citation>
    <scope>IDENTIFICATION</scope>
</reference>
<keyword evidence="7" id="KW-0915">Sodium</keyword>
<evidence type="ECO:0000256" key="3">
    <source>
        <dbReference type="ARBA" id="ARBA00022448"/>
    </source>
</evidence>
<dbReference type="InterPro" id="IPR001873">
    <property type="entry name" value="ENaC"/>
</dbReference>
<evidence type="ECO:0000256" key="8">
    <source>
        <dbReference type="ARBA" id="ARBA00023065"/>
    </source>
</evidence>
<comment type="subcellular location">
    <subcellularLocation>
        <location evidence="1">Membrane</location>
        <topology evidence="1">Multi-pass membrane protein</topology>
    </subcellularLocation>
</comment>
<comment type="similarity">
    <text evidence="2 13">Belongs to the amiloride-sensitive sodium channel (TC 1.A.6) family.</text>
</comment>
<dbReference type="PRINTS" id="PR01078">
    <property type="entry name" value="AMINACHANNEL"/>
</dbReference>